<keyword evidence="2" id="KW-1185">Reference proteome</keyword>
<gene>
    <name evidence="1" type="ORF">GQ55_8G013900</name>
</gene>
<proteinExistence type="predicted"/>
<dbReference type="EMBL" id="CM009756">
    <property type="protein sequence ID" value="PUZ43489.1"/>
    <property type="molecule type" value="Genomic_DNA"/>
</dbReference>
<sequence>MICLDDPTSVCRPQRSFADKITFRMTIIATDSS</sequence>
<evidence type="ECO:0000313" key="2">
    <source>
        <dbReference type="Proteomes" id="UP000244336"/>
    </source>
</evidence>
<dbReference type="AlphaFoldDB" id="A0A2T7CJG2"/>
<protein>
    <submittedName>
        <fullName evidence="1">Uncharacterized protein</fullName>
    </submittedName>
</protein>
<organism evidence="1 2">
    <name type="scientific">Panicum hallii var. hallii</name>
    <dbReference type="NCBI Taxonomy" id="1504633"/>
    <lineage>
        <taxon>Eukaryota</taxon>
        <taxon>Viridiplantae</taxon>
        <taxon>Streptophyta</taxon>
        <taxon>Embryophyta</taxon>
        <taxon>Tracheophyta</taxon>
        <taxon>Spermatophyta</taxon>
        <taxon>Magnoliopsida</taxon>
        <taxon>Liliopsida</taxon>
        <taxon>Poales</taxon>
        <taxon>Poaceae</taxon>
        <taxon>PACMAD clade</taxon>
        <taxon>Panicoideae</taxon>
        <taxon>Panicodae</taxon>
        <taxon>Paniceae</taxon>
        <taxon>Panicinae</taxon>
        <taxon>Panicum</taxon>
        <taxon>Panicum sect. Panicum</taxon>
    </lineage>
</organism>
<dbReference type="Proteomes" id="UP000244336">
    <property type="component" value="Chromosome 8"/>
</dbReference>
<dbReference type="Gramene" id="PUZ43489">
    <property type="protein sequence ID" value="PUZ43489"/>
    <property type="gene ID" value="GQ55_8G013900"/>
</dbReference>
<name>A0A2T7CJG2_9POAL</name>
<accession>A0A2T7CJG2</accession>
<evidence type="ECO:0000313" key="1">
    <source>
        <dbReference type="EMBL" id="PUZ43489.1"/>
    </source>
</evidence>
<reference evidence="1 2" key="1">
    <citation type="submission" date="2018-04" db="EMBL/GenBank/DDBJ databases">
        <title>WGS assembly of Panicum hallii var. hallii HAL2.</title>
        <authorList>
            <person name="Lovell J."/>
            <person name="Jenkins J."/>
            <person name="Lowry D."/>
            <person name="Mamidi S."/>
            <person name="Sreedasyam A."/>
            <person name="Weng X."/>
            <person name="Barry K."/>
            <person name="Bonette J."/>
            <person name="Campitelli B."/>
            <person name="Daum C."/>
            <person name="Gordon S."/>
            <person name="Gould B."/>
            <person name="Lipzen A."/>
            <person name="MacQueen A."/>
            <person name="Palacio-Mejia J."/>
            <person name="Plott C."/>
            <person name="Shakirov E."/>
            <person name="Shu S."/>
            <person name="Yoshinaga Y."/>
            <person name="Zane M."/>
            <person name="Rokhsar D."/>
            <person name="Grimwood J."/>
            <person name="Schmutz J."/>
            <person name="Juenger T."/>
        </authorList>
    </citation>
    <scope>NUCLEOTIDE SEQUENCE [LARGE SCALE GENOMIC DNA]</scope>
    <source>
        <strain evidence="2">cv. HAL2</strain>
    </source>
</reference>